<sequence length="169" mass="18776">MYSFRVFGSGVLFLIIIEMDTSCQWSFEYKCPNETTASTSHTICCGRCDHMSYTSCQVNVPILVTAVLVSFVLGVLAVVISDVVCSLRCARGYTERILSALRCIVPGLSPVKSRAESRRNIQLSREDVDVVLAAEMNCFNGHAVEMSKEDDNYDGISETCRKNVIVHNF</sequence>
<keyword evidence="1" id="KW-1133">Transmembrane helix</keyword>
<feature type="transmembrane region" description="Helical" evidence="1">
    <location>
        <begin position="60"/>
        <end position="80"/>
    </location>
</feature>
<protein>
    <submittedName>
        <fullName evidence="6">Membrane protein m39</fullName>
    </submittedName>
</protein>
<dbReference type="EMBL" id="OP429124">
    <property type="protein sequence ID" value="WEG69181.1"/>
    <property type="molecule type" value="Genomic_DNA"/>
</dbReference>
<reference evidence="6" key="1">
    <citation type="submission" date="2022-09" db="EMBL/GenBank/DDBJ databases">
        <authorList>
            <person name="Vucak M."/>
            <person name="Davison A.J."/>
        </authorList>
    </citation>
    <scope>NUCLEOTIDE SEQUENCE</scope>
    <source>
        <strain evidence="2">Mnat18</strain>
        <strain evidence="3">Mnat19</strain>
        <strain evidence="5">Mnat2</strain>
        <strain evidence="4">Mnat29</strain>
        <strain evidence="6">Mnat33</strain>
    </source>
</reference>
<organism evidence="6">
    <name type="scientific">Mastomys natalensis cytomegalovirus 2</name>
    <dbReference type="NCBI Taxonomy" id="2973540"/>
    <lineage>
        <taxon>Viruses</taxon>
        <taxon>Duplodnaviria</taxon>
        <taxon>Heunggongvirae</taxon>
        <taxon>Peploviricota</taxon>
        <taxon>Herviviricetes</taxon>
        <taxon>Herpesvirales</taxon>
        <taxon>Orthoherpesviridae</taxon>
        <taxon>Betaherpesvirinae</taxon>
        <taxon>Muromegalovirus</taxon>
    </lineage>
</organism>
<dbReference type="EMBL" id="OP429123">
    <property type="protein sequence ID" value="WEG69043.1"/>
    <property type="molecule type" value="Genomic_DNA"/>
</dbReference>
<reference evidence="6" key="2">
    <citation type="submission" date="2023-06" db="EMBL/GenBank/DDBJ databases">
        <title>Isolation and genome sequencing of cytomegaloviruses from Natal multimammate mice (Mastomys natalensis).</title>
        <authorList>
            <person name="Jarvis M.A."/>
            <person name="Davison A.J."/>
        </authorList>
    </citation>
    <scope>NUCLEOTIDE SEQUENCE</scope>
    <source>
        <strain evidence="2">Mnat18</strain>
        <strain evidence="3">Mnat19</strain>
        <strain evidence="5">Mnat2</strain>
        <strain evidence="4">Mnat29</strain>
        <strain evidence="6">Mnat33</strain>
    </source>
</reference>
<evidence type="ECO:0000256" key="1">
    <source>
        <dbReference type="SAM" id="Phobius"/>
    </source>
</evidence>
<keyword evidence="1" id="KW-0812">Transmembrane</keyword>
<proteinExistence type="predicted"/>
<evidence type="ECO:0000313" key="2">
    <source>
        <dbReference type="EMBL" id="WEG69043.1"/>
    </source>
</evidence>
<dbReference type="EMBL" id="OP429139">
    <property type="protein sequence ID" value="WEG71270.1"/>
    <property type="molecule type" value="Genomic_DNA"/>
</dbReference>
<dbReference type="EMBL" id="OP429125">
    <property type="protein sequence ID" value="WEG69320.1"/>
    <property type="molecule type" value="Genomic_DNA"/>
</dbReference>
<keyword evidence="1" id="KW-0472">Membrane</keyword>
<evidence type="ECO:0000313" key="3">
    <source>
        <dbReference type="EMBL" id="WEG69181.1"/>
    </source>
</evidence>
<evidence type="ECO:0000313" key="4">
    <source>
        <dbReference type="EMBL" id="WEG69320.1"/>
    </source>
</evidence>
<gene>
    <name evidence="6" type="primary">m39</name>
</gene>
<dbReference type="EMBL" id="OP429126">
    <property type="protein sequence ID" value="WEG69458.1"/>
    <property type="molecule type" value="Genomic_DNA"/>
</dbReference>
<name>A0A9Y1IM98_9BETA</name>
<dbReference type="EMBL" id="OP429127">
    <property type="protein sequence ID" value="WEG69596.1"/>
    <property type="molecule type" value="Genomic_DNA"/>
</dbReference>
<accession>A0A9Y1IM98</accession>
<evidence type="ECO:0000313" key="6">
    <source>
        <dbReference type="EMBL" id="WEG69596.1"/>
    </source>
</evidence>
<evidence type="ECO:0000313" key="5">
    <source>
        <dbReference type="EMBL" id="WEG69458.1"/>
    </source>
</evidence>
<dbReference type="EMBL" id="OP429141">
    <property type="protein sequence ID" value="WEG71549.1"/>
    <property type="molecule type" value="Genomic_DNA"/>
</dbReference>